<dbReference type="EMBL" id="UYRU01061859">
    <property type="protein sequence ID" value="VDN15244.1"/>
    <property type="molecule type" value="Genomic_DNA"/>
</dbReference>
<dbReference type="Gene3D" id="1.10.600.10">
    <property type="entry name" value="Farnesyl Diphosphate Synthase"/>
    <property type="match status" value="1"/>
</dbReference>
<protein>
    <submittedName>
        <fullName evidence="1">Uncharacterized protein</fullName>
    </submittedName>
</protein>
<dbReference type="Proteomes" id="UP000281553">
    <property type="component" value="Unassembled WGS sequence"/>
</dbReference>
<dbReference type="AlphaFoldDB" id="A0A3P7LEG1"/>
<dbReference type="Pfam" id="PF00494">
    <property type="entry name" value="SQS_PSY"/>
    <property type="match status" value="1"/>
</dbReference>
<reference evidence="1 2" key="1">
    <citation type="submission" date="2018-11" db="EMBL/GenBank/DDBJ databases">
        <authorList>
            <consortium name="Pathogen Informatics"/>
        </authorList>
    </citation>
    <scope>NUCLEOTIDE SEQUENCE [LARGE SCALE GENOMIC DNA]</scope>
</reference>
<name>A0A3P7LEG1_DIBLA</name>
<organism evidence="1 2">
    <name type="scientific">Dibothriocephalus latus</name>
    <name type="common">Fish tapeworm</name>
    <name type="synonym">Diphyllobothrium latum</name>
    <dbReference type="NCBI Taxonomy" id="60516"/>
    <lineage>
        <taxon>Eukaryota</taxon>
        <taxon>Metazoa</taxon>
        <taxon>Spiralia</taxon>
        <taxon>Lophotrochozoa</taxon>
        <taxon>Platyhelminthes</taxon>
        <taxon>Cestoda</taxon>
        <taxon>Eucestoda</taxon>
        <taxon>Diphyllobothriidea</taxon>
        <taxon>Diphyllobothriidae</taxon>
        <taxon>Dibothriocephalus</taxon>
    </lineage>
</organism>
<dbReference type="SUPFAM" id="SSF48576">
    <property type="entry name" value="Terpenoid synthases"/>
    <property type="match status" value="1"/>
</dbReference>
<dbReference type="OrthoDB" id="270318at2759"/>
<dbReference type="InterPro" id="IPR002060">
    <property type="entry name" value="Squ/phyt_synthse"/>
</dbReference>
<dbReference type="InterPro" id="IPR008949">
    <property type="entry name" value="Isoprenoid_synthase_dom_sf"/>
</dbReference>
<accession>A0A3P7LEG1</accession>
<evidence type="ECO:0000313" key="2">
    <source>
        <dbReference type="Proteomes" id="UP000281553"/>
    </source>
</evidence>
<keyword evidence="2" id="KW-1185">Reference proteome</keyword>
<proteinExistence type="predicted"/>
<sequence>MSLRLSRRGLLVRAQRALSSDENFCMELAKKADYYNYICAIHLPPSHRRFACFLRAFNAEIAQVTDRARTREIANIRFRYWLDAIEAVSKDPSSTSVFRSPMERELIWAMQRFRFSPRWLSMLVEARANRADGVPFATCLELERYAEMTNAPIYYMLAESFDGGGGGVESVVDEWKVVYHYNLTYAQATAPAIPGYKAHDGTRRIRGPNCLS</sequence>
<evidence type="ECO:0000313" key="1">
    <source>
        <dbReference type="EMBL" id="VDN15244.1"/>
    </source>
</evidence>
<gene>
    <name evidence="1" type="ORF">DILT_LOCUS11075</name>
</gene>